<dbReference type="AlphaFoldDB" id="A0A6C0CAA3"/>
<protein>
    <submittedName>
        <fullName evidence="1">Uncharacterized protein</fullName>
    </submittedName>
</protein>
<proteinExistence type="predicted"/>
<evidence type="ECO:0000313" key="1">
    <source>
        <dbReference type="EMBL" id="QHT00635.1"/>
    </source>
</evidence>
<organism evidence="1">
    <name type="scientific">viral metagenome</name>
    <dbReference type="NCBI Taxonomy" id="1070528"/>
    <lineage>
        <taxon>unclassified sequences</taxon>
        <taxon>metagenomes</taxon>
        <taxon>organismal metagenomes</taxon>
    </lineage>
</organism>
<sequence>MISDQEEAIVSLLNSQNIRIIKDLFNISYFTHEIFMSSLHKYCSKIINPGACFVNEITDLIEHHFGPEMLCKNKFVLDSLLSNMNRQYGNDAPFSACFIKLTNMGGILNDDMKLISRNVPSEAFFNYVNKNDVIVNDRMISCAIPYYHLCEDVRDWVYEKWAGEKLGSDIESLCQIVQLAHYDDKKTYLDKIMQKMFDHVDDIGIVVAYVIANCQYVDETDKIMIYASESADYDNLRLFEIIKHFWANNEPDRLRNKNANLFGTEKEKINKLIKEDEGALHIYENIKIILMKKFAIDDYNFIMNKVAMFANLYYA</sequence>
<accession>A0A6C0CAA3</accession>
<name>A0A6C0CAA3_9ZZZZ</name>
<reference evidence="1" key="1">
    <citation type="journal article" date="2020" name="Nature">
        <title>Giant virus diversity and host interactions through global metagenomics.</title>
        <authorList>
            <person name="Schulz F."/>
            <person name="Roux S."/>
            <person name="Paez-Espino D."/>
            <person name="Jungbluth S."/>
            <person name="Walsh D.A."/>
            <person name="Denef V.J."/>
            <person name="McMahon K.D."/>
            <person name="Konstantinidis K.T."/>
            <person name="Eloe-Fadrosh E.A."/>
            <person name="Kyrpides N.C."/>
            <person name="Woyke T."/>
        </authorList>
    </citation>
    <scope>NUCLEOTIDE SEQUENCE</scope>
    <source>
        <strain evidence="1">GVMAG-M-3300020192-26</strain>
    </source>
</reference>
<dbReference type="EMBL" id="MN739357">
    <property type="protein sequence ID" value="QHT00635.1"/>
    <property type="molecule type" value="Genomic_DNA"/>
</dbReference>